<organism evidence="1 2">
    <name type="scientific">Blautia celeris</name>
    <dbReference type="NCBI Taxonomy" id="2763026"/>
    <lineage>
        <taxon>Bacteria</taxon>
        <taxon>Bacillati</taxon>
        <taxon>Bacillota</taxon>
        <taxon>Clostridia</taxon>
        <taxon>Lachnospirales</taxon>
        <taxon>Lachnospiraceae</taxon>
        <taxon>Blautia</taxon>
    </lineage>
</organism>
<evidence type="ECO:0000313" key="2">
    <source>
        <dbReference type="Proteomes" id="UP000654573"/>
    </source>
</evidence>
<protein>
    <recommendedName>
        <fullName evidence="3">Glycosyl hydrolases family 2, sugar binding domain</fullName>
    </recommendedName>
</protein>
<proteinExistence type="predicted"/>
<evidence type="ECO:0000313" key="1">
    <source>
        <dbReference type="EMBL" id="MBC5674330.1"/>
    </source>
</evidence>
<dbReference type="Pfam" id="PF17132">
    <property type="entry name" value="Glyco_hydro_106"/>
    <property type="match status" value="1"/>
</dbReference>
<reference evidence="1 2" key="1">
    <citation type="submission" date="2020-08" db="EMBL/GenBank/DDBJ databases">
        <title>Genome public.</title>
        <authorList>
            <person name="Liu C."/>
            <person name="Sun Q."/>
        </authorList>
    </citation>
    <scope>NUCLEOTIDE SEQUENCE [LARGE SCALE GENOMIC DNA]</scope>
    <source>
        <strain evidence="1 2">NSJ-34</strain>
    </source>
</reference>
<gene>
    <name evidence="1" type="ORF">H8S76_18935</name>
</gene>
<accession>A0ABR7FGI2</accession>
<dbReference type="EMBL" id="JACOOU010000009">
    <property type="protein sequence ID" value="MBC5674330.1"/>
    <property type="molecule type" value="Genomic_DNA"/>
</dbReference>
<dbReference type="PANTHER" id="PTHR36848:SF2">
    <property type="entry name" value="SECRETED PROTEIN"/>
    <property type="match status" value="1"/>
</dbReference>
<keyword evidence="2" id="KW-1185">Reference proteome</keyword>
<sequence length="990" mass="115194">MERKEFAPLSFWAWNEFMDDESICRRIEEFHEEGLRGFFMHSRAGLMTSYLSKEWFHACRTAVKKAEELGMEAWIYDEDGWPSGFAGGLVNGCGQEYQAKYIKICKADDETAGHRILASFRKTSHGYDFTEPAKADVLFVCVTEPNYVDLLSKKVTEKFLEVTHERYKEELGEFFGTVVPGFFTDEPQYDLHGFPYSDELEEYFRKRNGYSFLKSMYLFLETESPETGKFRKDYWDTVQEMMEFHFARQIYDWCEKNHVKFTGHFPGEDSFIQQMQSTAGVMPKYKYMQQPGIDHLGKRITSVLLTKQVTSAAKQYGRNKVLSETFGCAGWNITFEEMCYIWGWQAASGINIPVLHIGAHTMKGIRKRDYPAFYSYQEPWWEQFHHVAHWMEGIGYFMEKGEWTEDTLVLSPLKSIYLLHRERRSEAEQEYAASYRSLLENLMDIQVGYDIGDEEIIRDCGAVEDGKFIVGKCVYHTVIVPKCLILEENTVCLLKKFRSQGGTVLFTGELPKCGPADMTWAKDCHVIQNRRGFWDKCFAALHSKRDMVVFEKEGLHIAKDLCVSVKQAEKKYIYIWNRHQDSVRKLMLKISGQQKVCEINPETEARTFMEVQYSGGDSMVYFQMEGRQSILLEAVEGMSHYREPEEMYTCSLRGNWKLSGRNALTLDYAAFSFDDKIYSEEMPMVKMHPELYRRAAEEKADKFYIRYSFHNEMEHPVTLQAAVEDDDCIGVWCNGTEITSSRADWYMDEKIHEYSLEGKLKEGWNTVKAAYRIPSEEVRDVDGLFETEVNRFFYPVEPEAIYILGDFWVQPQALPVQKPAYIQVKRCTFSLRDRKEISGFQNVTTQGCWFYRGNLKTVLEIDKMEECIQYLKFSDLRAAAVLIRCNGHSELLYMSPFRVKLTPMLREGKNHVEVILYGTNRNLLGPHHHCKGEVCFVGPNTFKGIRGYEDHVVSPDIDFEDTWTDSYSFQPFGVGKIILEQKKAVRSEGC</sequence>
<comment type="caution">
    <text evidence="1">The sequence shown here is derived from an EMBL/GenBank/DDBJ whole genome shotgun (WGS) entry which is preliminary data.</text>
</comment>
<dbReference type="Proteomes" id="UP000654573">
    <property type="component" value="Unassembled WGS sequence"/>
</dbReference>
<name>A0ABR7FGI2_9FIRM</name>
<evidence type="ECO:0008006" key="3">
    <source>
        <dbReference type="Google" id="ProtNLM"/>
    </source>
</evidence>
<dbReference type="RefSeq" id="WP_118594210.1">
    <property type="nucleotide sequence ID" value="NZ_JACOOU010000009.1"/>
</dbReference>
<dbReference type="PANTHER" id="PTHR36848">
    <property type="entry name" value="DNA-BINDING PROTEIN (PUTATIVE SECRETED PROTEIN)-RELATED"/>
    <property type="match status" value="1"/>
</dbReference>
<dbReference type="InterPro" id="IPR053161">
    <property type="entry name" value="Ulvan_degrading_GH"/>
</dbReference>